<name>A0A6A7C8K7_9PEZI</name>
<evidence type="ECO:0000313" key="16">
    <source>
        <dbReference type="EMBL" id="KAF2863834.1"/>
    </source>
</evidence>
<evidence type="ECO:0000256" key="3">
    <source>
        <dbReference type="ARBA" id="ARBA00007658"/>
    </source>
</evidence>
<comment type="similarity">
    <text evidence="3 14">Belongs to the glycosyl hydrolase 47 family.</text>
</comment>
<evidence type="ECO:0000256" key="8">
    <source>
        <dbReference type="ARBA" id="ARBA00023295"/>
    </source>
</evidence>
<evidence type="ECO:0000256" key="12">
    <source>
        <dbReference type="PIRSR" id="PIRSR601382-2"/>
    </source>
</evidence>
<comment type="catalytic activity">
    <reaction evidence="10">
        <text>N(4)-(alpha-D-Man-(1-&gt;2)-alpha-D-Man-(1-&gt;2)-alpha-D-Man-(1-&gt;3)-[alpha-D-Man-(1-&gt;2)-alpha-D-Man-(1-&gt;3)-[alpha-D-Man-(1-&gt;2)-alpha-D-Man-(1-&gt;6)]-alpha-D-Man-(1-&gt;6)]-beta-D-Man-(1-&gt;4)-beta-D-GlcNAc-(1-&gt;4)-beta-D-GlcNAc)-L-asparaginyl-[protein] (N-glucan mannose isomer 9A1,2,3B1,2,3) + 4 H2O = N(4)-(alpha-D-Man-(1-&gt;3)-[alpha-D-Man-(1-&gt;3)-[alpha-D-Man-(1-&gt;6)]-alpha-D-Man-(1-&gt;6)]-beta-D-Man-(1-&gt;4)-beta-D-GlcNAc-(1-&gt;4)-beta-D-GlcNAc)-L-asparaginyl-[protein] (N-glucan mannose isomer 5A1,2) + 4 beta-D-mannose</text>
        <dbReference type="Rhea" id="RHEA:56008"/>
        <dbReference type="Rhea" id="RHEA-COMP:14356"/>
        <dbReference type="Rhea" id="RHEA-COMP:14367"/>
        <dbReference type="ChEBI" id="CHEBI:15377"/>
        <dbReference type="ChEBI" id="CHEBI:28563"/>
        <dbReference type="ChEBI" id="CHEBI:59087"/>
        <dbReference type="ChEBI" id="CHEBI:139493"/>
        <dbReference type="EC" id="3.2.1.113"/>
    </reaction>
</comment>
<feature type="binding site" evidence="12">
    <location>
        <position position="490"/>
    </location>
    <ligand>
        <name>Ca(2+)</name>
        <dbReference type="ChEBI" id="CHEBI:29108"/>
    </ligand>
</feature>
<accession>A0A6A7C8K7</accession>
<feature type="active site" description="Proton donor" evidence="11">
    <location>
        <position position="365"/>
    </location>
</feature>
<dbReference type="FunFam" id="1.50.10.10:FF:000047">
    <property type="entry name" value="Mannosyl-oligosaccharide alpha-1,2-mannosidase"/>
    <property type="match status" value="1"/>
</dbReference>
<dbReference type="EC" id="3.2.1.-" evidence="14"/>
<dbReference type="Pfam" id="PF01532">
    <property type="entry name" value="Glyco_hydro_47"/>
    <property type="match status" value="1"/>
</dbReference>
<evidence type="ECO:0000256" key="14">
    <source>
        <dbReference type="RuleBase" id="RU361193"/>
    </source>
</evidence>
<feature type="active site" description="Proton donor" evidence="11">
    <location>
        <position position="114"/>
    </location>
</feature>
<comment type="cofactor">
    <cofactor evidence="1 12">
        <name>Ca(2+)</name>
        <dbReference type="ChEBI" id="CHEBI:29108"/>
    </cofactor>
</comment>
<dbReference type="InterPro" id="IPR012341">
    <property type="entry name" value="6hp_glycosidase-like_sf"/>
</dbReference>
<dbReference type="GO" id="GO:0016020">
    <property type="term" value="C:membrane"/>
    <property type="evidence" value="ECO:0007669"/>
    <property type="project" value="InterPro"/>
</dbReference>
<comment type="catalytic activity">
    <reaction evidence="9">
        <text>N(4)-(alpha-D-Man-(1-&gt;2)-alpha-D-Man-(1-&gt;2)-alpha-D-Man-(1-&gt;3)-[alpha-D-Man-(1-&gt;3)-[alpha-D-Man-(1-&gt;2)-alpha-D-Man-(1-&gt;6)]-alpha-D-Man-(1-&gt;6)]-beta-D-Man-(1-&gt;4)-beta-D-GlcNAc-(1-&gt;4)-beta-D-GlcNAc)-L-asparaginyl-[protein] (N-glucan mannose isomer 8A1,2,3B1,3) + 3 H2O = N(4)-(alpha-D-Man-(1-&gt;3)-[alpha-D-Man-(1-&gt;3)-[alpha-D-Man-(1-&gt;6)]-alpha-D-Man-(1-&gt;6)]-beta-D-Man-(1-&gt;4)-beta-D-GlcNAc-(1-&gt;4)-beta-D-GlcNAc)-L-asparaginyl-[protein] (N-glucan mannose isomer 5A1,2) + 3 beta-D-mannose</text>
        <dbReference type="Rhea" id="RHEA:56028"/>
        <dbReference type="Rhea" id="RHEA-COMP:14358"/>
        <dbReference type="Rhea" id="RHEA-COMP:14367"/>
        <dbReference type="ChEBI" id="CHEBI:15377"/>
        <dbReference type="ChEBI" id="CHEBI:28563"/>
        <dbReference type="ChEBI" id="CHEBI:59087"/>
        <dbReference type="ChEBI" id="CHEBI:60628"/>
        <dbReference type="EC" id="3.2.1.113"/>
    </reaction>
</comment>
<evidence type="ECO:0000256" key="11">
    <source>
        <dbReference type="PIRSR" id="PIRSR601382-1"/>
    </source>
</evidence>
<evidence type="ECO:0000256" key="5">
    <source>
        <dbReference type="ARBA" id="ARBA00022801"/>
    </source>
</evidence>
<evidence type="ECO:0000313" key="17">
    <source>
        <dbReference type="Proteomes" id="UP000799421"/>
    </source>
</evidence>
<dbReference type="GO" id="GO:0036503">
    <property type="term" value="P:ERAD pathway"/>
    <property type="evidence" value="ECO:0007669"/>
    <property type="project" value="UniProtKB-ARBA"/>
</dbReference>
<keyword evidence="5 14" id="KW-0378">Hydrolase</keyword>
<protein>
    <recommendedName>
        <fullName evidence="14">alpha-1,2-Mannosidase</fullName>
        <ecNumber evidence="14">3.2.1.-</ecNumber>
    </recommendedName>
</protein>
<keyword evidence="17" id="KW-1185">Reference proteome</keyword>
<evidence type="ECO:0000256" key="1">
    <source>
        <dbReference type="ARBA" id="ARBA00001913"/>
    </source>
</evidence>
<dbReference type="AlphaFoldDB" id="A0A6A7C8K7"/>
<dbReference type="PANTHER" id="PTHR11742:SF101">
    <property type="entry name" value="MANNOSYL-OLIGOSACCHARIDE ALPHA-1,2-MANNOSIDASE 1B"/>
    <property type="match status" value="1"/>
</dbReference>
<dbReference type="OrthoDB" id="8118055at2759"/>
<feature type="disulfide bond" evidence="13">
    <location>
        <begin position="322"/>
        <end position="351"/>
    </location>
</feature>
<evidence type="ECO:0000256" key="15">
    <source>
        <dbReference type="SAM" id="SignalP"/>
    </source>
</evidence>
<keyword evidence="6 13" id="KW-1015">Disulfide bond</keyword>
<dbReference type="GO" id="GO:0005509">
    <property type="term" value="F:calcium ion binding"/>
    <property type="evidence" value="ECO:0007669"/>
    <property type="project" value="InterPro"/>
</dbReference>
<evidence type="ECO:0000256" key="4">
    <source>
        <dbReference type="ARBA" id="ARBA00022729"/>
    </source>
</evidence>
<dbReference type="InterPro" id="IPR001382">
    <property type="entry name" value="Glyco_hydro_47"/>
</dbReference>
<feature type="signal peptide" evidence="15">
    <location>
        <begin position="1"/>
        <end position="21"/>
    </location>
</feature>
<gene>
    <name evidence="16" type="ORF">K470DRAFT_274315</name>
</gene>
<dbReference type="InterPro" id="IPR036026">
    <property type="entry name" value="Seven-hairpin_glycosidases"/>
</dbReference>
<dbReference type="GO" id="GO:0005783">
    <property type="term" value="C:endoplasmic reticulum"/>
    <property type="evidence" value="ECO:0007669"/>
    <property type="project" value="TreeGrafter"/>
</dbReference>
<dbReference type="EMBL" id="MU005959">
    <property type="protein sequence ID" value="KAF2863834.1"/>
    <property type="molecule type" value="Genomic_DNA"/>
</dbReference>
<sequence length="500" mass="55153">MVCLRFFTLQISTLCILPAFAAPLASNISRAEFVRQAFQTAWRGYKLYAFPNDELKPLSNGYDNSRNGWGASAVDALSTAIIMGEASTVQDILAYVPKIDWSKSVNEDPVSLFETTIRYLGGLVSSYDLLTGPAQGLGNNQTQALLTQAQNLANNLSYAFNTPSGIPYNNLILSKRGNDGSTTNGLATIGTLILEWTRLSDLTGNKTYAELVSKAEEYLLDPQPAYNSPWPGLVGSEIDISTGQFRDASGGWNGGTDSFYEYLIKMYVYSPSRFGKLRDRWVLAADSTMAHLASHPSSRPDLTFLAQYRNKTLDNSSGHLACFDGGNFILGGLVLSEQKYIDFGLALVNACEDTYSQTVTGIGPEGFAWDSSSVPSDQAAFYKRAGYYITNSGYYLRPEVLESFYYAFRATGDSKYQDWSWNGFQAISSNCRAGSGFAELTNVNSANGGQKRDFQDSFFFAEVLKYAYLIHAPEKEWNVMKSDNKWVFNTEGHPVKVAGY</sequence>
<dbReference type="Proteomes" id="UP000799421">
    <property type="component" value="Unassembled WGS sequence"/>
</dbReference>
<keyword evidence="12" id="KW-0106">Calcium</keyword>
<dbReference type="PANTHER" id="PTHR11742">
    <property type="entry name" value="MANNOSYL-OLIGOSACCHARIDE ALPHA-1,2-MANNOSIDASE-RELATED"/>
    <property type="match status" value="1"/>
</dbReference>
<dbReference type="UniPathway" id="UPA00378"/>
<evidence type="ECO:0000256" key="2">
    <source>
        <dbReference type="ARBA" id="ARBA00004922"/>
    </source>
</evidence>
<dbReference type="GO" id="GO:0005975">
    <property type="term" value="P:carbohydrate metabolic process"/>
    <property type="evidence" value="ECO:0007669"/>
    <property type="project" value="InterPro"/>
</dbReference>
<dbReference type="PRINTS" id="PR00747">
    <property type="entry name" value="GLYHDRLASE47"/>
</dbReference>
<evidence type="ECO:0000256" key="6">
    <source>
        <dbReference type="ARBA" id="ARBA00023157"/>
    </source>
</evidence>
<proteinExistence type="inferred from homology"/>
<comment type="pathway">
    <text evidence="2">Protein modification; protein glycosylation.</text>
</comment>
<dbReference type="InterPro" id="IPR050749">
    <property type="entry name" value="Glycosyl_Hydrolase_47"/>
</dbReference>
<feature type="active site" evidence="11">
    <location>
        <position position="257"/>
    </location>
</feature>
<keyword evidence="12" id="KW-0479">Metal-binding</keyword>
<evidence type="ECO:0000256" key="9">
    <source>
        <dbReference type="ARBA" id="ARBA00047669"/>
    </source>
</evidence>
<reference evidence="16" key="1">
    <citation type="journal article" date="2020" name="Stud. Mycol.">
        <title>101 Dothideomycetes genomes: a test case for predicting lifestyles and emergence of pathogens.</title>
        <authorList>
            <person name="Haridas S."/>
            <person name="Albert R."/>
            <person name="Binder M."/>
            <person name="Bloem J."/>
            <person name="Labutti K."/>
            <person name="Salamov A."/>
            <person name="Andreopoulos B."/>
            <person name="Baker S."/>
            <person name="Barry K."/>
            <person name="Bills G."/>
            <person name="Bluhm B."/>
            <person name="Cannon C."/>
            <person name="Castanera R."/>
            <person name="Culley D."/>
            <person name="Daum C."/>
            <person name="Ezra D."/>
            <person name="Gonzalez J."/>
            <person name="Henrissat B."/>
            <person name="Kuo A."/>
            <person name="Liang C."/>
            <person name="Lipzen A."/>
            <person name="Lutzoni F."/>
            <person name="Magnuson J."/>
            <person name="Mondo S."/>
            <person name="Nolan M."/>
            <person name="Ohm R."/>
            <person name="Pangilinan J."/>
            <person name="Park H.-J."/>
            <person name="Ramirez L."/>
            <person name="Alfaro M."/>
            <person name="Sun H."/>
            <person name="Tritt A."/>
            <person name="Yoshinaga Y."/>
            <person name="Zwiers L.-H."/>
            <person name="Turgeon B."/>
            <person name="Goodwin S."/>
            <person name="Spatafora J."/>
            <person name="Crous P."/>
            <person name="Grigoriev I."/>
        </authorList>
    </citation>
    <scope>NUCLEOTIDE SEQUENCE</scope>
    <source>
        <strain evidence="16">CBS 480.64</strain>
    </source>
</reference>
<feature type="active site" evidence="11">
    <location>
        <position position="399"/>
    </location>
</feature>
<keyword evidence="7" id="KW-0325">Glycoprotein</keyword>
<keyword evidence="4 15" id="KW-0732">Signal</keyword>
<dbReference type="Gene3D" id="1.50.10.10">
    <property type="match status" value="1"/>
</dbReference>
<feature type="chain" id="PRO_5025543313" description="alpha-1,2-Mannosidase" evidence="15">
    <location>
        <begin position="22"/>
        <end position="500"/>
    </location>
</feature>
<evidence type="ECO:0000256" key="13">
    <source>
        <dbReference type="PIRSR" id="PIRSR601382-3"/>
    </source>
</evidence>
<keyword evidence="8 14" id="KW-0326">Glycosidase</keyword>
<evidence type="ECO:0000256" key="7">
    <source>
        <dbReference type="ARBA" id="ARBA00023180"/>
    </source>
</evidence>
<dbReference type="GO" id="GO:0004571">
    <property type="term" value="F:mannosyl-oligosaccharide 1,2-alpha-mannosidase activity"/>
    <property type="evidence" value="ECO:0007669"/>
    <property type="project" value="UniProtKB-EC"/>
</dbReference>
<dbReference type="SUPFAM" id="SSF48225">
    <property type="entry name" value="Seven-hairpin glycosidases"/>
    <property type="match status" value="1"/>
</dbReference>
<organism evidence="16 17">
    <name type="scientific">Piedraia hortae CBS 480.64</name>
    <dbReference type="NCBI Taxonomy" id="1314780"/>
    <lineage>
        <taxon>Eukaryota</taxon>
        <taxon>Fungi</taxon>
        <taxon>Dikarya</taxon>
        <taxon>Ascomycota</taxon>
        <taxon>Pezizomycotina</taxon>
        <taxon>Dothideomycetes</taxon>
        <taxon>Dothideomycetidae</taxon>
        <taxon>Capnodiales</taxon>
        <taxon>Piedraiaceae</taxon>
        <taxon>Piedraia</taxon>
    </lineage>
</organism>
<evidence type="ECO:0000256" key="10">
    <source>
        <dbReference type="ARBA" id="ARBA00048605"/>
    </source>
</evidence>